<protein>
    <recommendedName>
        <fullName evidence="3">Acyl-CoA N-acyltransferase</fullName>
    </recommendedName>
</protein>
<dbReference type="Proteomes" id="UP000237000">
    <property type="component" value="Unassembled WGS sequence"/>
</dbReference>
<accession>A0A2P5C3D5</accession>
<evidence type="ECO:0000313" key="2">
    <source>
        <dbReference type="Proteomes" id="UP000237000"/>
    </source>
</evidence>
<organism evidence="1 2">
    <name type="scientific">Trema orientale</name>
    <name type="common">Charcoal tree</name>
    <name type="synonym">Celtis orientalis</name>
    <dbReference type="NCBI Taxonomy" id="63057"/>
    <lineage>
        <taxon>Eukaryota</taxon>
        <taxon>Viridiplantae</taxon>
        <taxon>Streptophyta</taxon>
        <taxon>Embryophyta</taxon>
        <taxon>Tracheophyta</taxon>
        <taxon>Spermatophyta</taxon>
        <taxon>Magnoliopsida</taxon>
        <taxon>eudicotyledons</taxon>
        <taxon>Gunneridae</taxon>
        <taxon>Pentapetalae</taxon>
        <taxon>rosids</taxon>
        <taxon>fabids</taxon>
        <taxon>Rosales</taxon>
        <taxon>Cannabaceae</taxon>
        <taxon>Trema</taxon>
    </lineage>
</organism>
<dbReference type="EMBL" id="JXTC01000419">
    <property type="protein sequence ID" value="PON55590.1"/>
    <property type="molecule type" value="Genomic_DNA"/>
</dbReference>
<dbReference type="PANTHER" id="PTHR47426:SF3">
    <property type="entry name" value="GCN5-RELATED N-ACETYLTRANSFERASE 6, CHLOROPLASTIC"/>
    <property type="match status" value="1"/>
</dbReference>
<dbReference type="AlphaFoldDB" id="A0A2P5C3D5"/>
<evidence type="ECO:0000313" key="1">
    <source>
        <dbReference type="EMBL" id="PON55590.1"/>
    </source>
</evidence>
<dbReference type="PANTHER" id="PTHR47426">
    <property type="entry name" value="ACYL-COA N-ACYLTRANSFERASES (NAT) SUPERFAMILY PROTEIN"/>
    <property type="match status" value="1"/>
</dbReference>
<keyword evidence="2" id="KW-1185">Reference proteome</keyword>
<evidence type="ECO:0008006" key="3">
    <source>
        <dbReference type="Google" id="ProtNLM"/>
    </source>
</evidence>
<dbReference type="OrthoDB" id="1740554at2759"/>
<comment type="caution">
    <text evidence="1">The sequence shown here is derived from an EMBL/GenBank/DDBJ whole genome shotgun (WGS) entry which is preliminary data.</text>
</comment>
<name>A0A2P5C3D5_TREOI</name>
<reference evidence="2" key="1">
    <citation type="submission" date="2016-06" db="EMBL/GenBank/DDBJ databases">
        <title>Parallel loss of symbiosis genes in relatives of nitrogen-fixing non-legume Parasponia.</title>
        <authorList>
            <person name="Van Velzen R."/>
            <person name="Holmer R."/>
            <person name="Bu F."/>
            <person name="Rutten L."/>
            <person name="Van Zeijl A."/>
            <person name="Liu W."/>
            <person name="Santuari L."/>
            <person name="Cao Q."/>
            <person name="Sharma T."/>
            <person name="Shen D."/>
            <person name="Roswanjaya Y."/>
            <person name="Wardhani T."/>
            <person name="Kalhor M.S."/>
            <person name="Jansen J."/>
            <person name="Van den Hoogen J."/>
            <person name="Gungor B."/>
            <person name="Hartog M."/>
            <person name="Hontelez J."/>
            <person name="Verver J."/>
            <person name="Yang W.-C."/>
            <person name="Schijlen E."/>
            <person name="Repin R."/>
            <person name="Schilthuizen M."/>
            <person name="Schranz E."/>
            <person name="Heidstra R."/>
            <person name="Miyata K."/>
            <person name="Fedorova E."/>
            <person name="Kohlen W."/>
            <person name="Bisseling T."/>
            <person name="Smit S."/>
            <person name="Geurts R."/>
        </authorList>
    </citation>
    <scope>NUCLEOTIDE SEQUENCE [LARGE SCALE GENOMIC DNA]</scope>
    <source>
        <strain evidence="2">cv. RG33-2</strain>
    </source>
</reference>
<dbReference type="InParanoid" id="A0A2P5C3D5"/>
<dbReference type="STRING" id="63057.A0A2P5C3D5"/>
<proteinExistence type="predicted"/>
<sequence>MSTISIHRVEFLSFSHGRIKSHRRIHRTHATWTMTMDSKSQKRKMEEISLQYPSLAPHIPQHESSKAPDLQFDRLQPSEQDLIQEKRLQFGHFVAREAMLDEEYWTAAWLRAESHWEDRLNERCVLYSVITLNVHFIVCVCTKLRIRNL</sequence>
<gene>
    <name evidence="1" type="ORF">TorRG33x02_298830</name>
</gene>